<dbReference type="GO" id="GO:0090529">
    <property type="term" value="P:cell septum assembly"/>
    <property type="evidence" value="ECO:0007669"/>
    <property type="project" value="InterPro"/>
</dbReference>
<evidence type="ECO:0000256" key="4">
    <source>
        <dbReference type="ARBA" id="ARBA00022618"/>
    </source>
</evidence>
<evidence type="ECO:0000256" key="3">
    <source>
        <dbReference type="ARBA" id="ARBA00022519"/>
    </source>
</evidence>
<proteinExistence type="inferred from homology"/>
<dbReference type="EMBL" id="CBTJ020000020">
    <property type="protein sequence ID" value="CDI01376.1"/>
    <property type="molecule type" value="Genomic_DNA"/>
</dbReference>
<evidence type="ECO:0000256" key="5">
    <source>
        <dbReference type="ARBA" id="ARBA00022692"/>
    </source>
</evidence>
<comment type="caution">
    <text evidence="11">The sequence shown here is derived from an EMBL/GenBank/DDBJ whole genome shotgun (WGS) entry which is preliminary data.</text>
</comment>
<dbReference type="InterPro" id="IPR034746">
    <property type="entry name" value="POTRA"/>
</dbReference>
<dbReference type="OrthoDB" id="9790370at2"/>
<keyword evidence="6 9" id="KW-1133">Transmembrane helix</keyword>
<dbReference type="Gene3D" id="3.10.20.310">
    <property type="entry name" value="membrane protein fhac"/>
    <property type="match status" value="1"/>
</dbReference>
<dbReference type="RefSeq" id="WP_048670477.1">
    <property type="nucleotide sequence ID" value="NZ_CBTJ020000020.1"/>
</dbReference>
<evidence type="ECO:0000256" key="6">
    <source>
        <dbReference type="ARBA" id="ARBA00022989"/>
    </source>
</evidence>
<keyword evidence="2 9" id="KW-1003">Cell membrane</keyword>
<accession>W6M1R4</accession>
<keyword evidence="7 9" id="KW-0472">Membrane</keyword>
<dbReference type="InterPro" id="IPR045335">
    <property type="entry name" value="FtsQ_C_sf"/>
</dbReference>
<dbReference type="InterPro" id="IPR013685">
    <property type="entry name" value="POTRA_FtsQ_type"/>
</dbReference>
<dbReference type="GO" id="GO:0005886">
    <property type="term" value="C:plasma membrane"/>
    <property type="evidence" value="ECO:0007669"/>
    <property type="project" value="UniProtKB-SubCell"/>
</dbReference>
<protein>
    <recommendedName>
        <fullName evidence="9">Cell division protein FtsQ</fullName>
    </recommendedName>
</protein>
<dbReference type="Proteomes" id="UP000035760">
    <property type="component" value="Unassembled WGS sequence"/>
</dbReference>
<evidence type="ECO:0000256" key="8">
    <source>
        <dbReference type="ARBA" id="ARBA00023306"/>
    </source>
</evidence>
<dbReference type="PROSITE" id="PS51779">
    <property type="entry name" value="POTRA"/>
    <property type="match status" value="1"/>
</dbReference>
<sequence>MAFQKKRRRGATSLKREPADGLQRWKTVWGPPLRWLGVLLVVAAVGYGVQIGSERLREPGAFPLRYIQTEGEWRNLVKADVHAVAEAYIGQNFFVANLDELNTALATNPWIETVAVRRWWPDTVEISLRERTAFGYWGEREMVDVNGVRFQPTIVRQAGPWPRLVGPDGHEKALIEAYRQTRALLDPLGLKLIRLVQDERRAWWLTFENGLDVRLGREQFAQRLQRLAQIYPRLLAPQIDRIAVVDLRYLNGFAVRWKAERPAPLAG</sequence>
<evidence type="ECO:0000256" key="2">
    <source>
        <dbReference type="ARBA" id="ARBA00022475"/>
    </source>
</evidence>
<name>W6M1R4_9GAMM</name>
<dbReference type="Pfam" id="PF08478">
    <property type="entry name" value="POTRA_1"/>
    <property type="match status" value="1"/>
</dbReference>
<dbReference type="HAMAP" id="MF_00911">
    <property type="entry name" value="FtsQ_subfam"/>
    <property type="match status" value="1"/>
</dbReference>
<dbReference type="AlphaFoldDB" id="W6M1R4"/>
<comment type="subunit">
    <text evidence="9">Part of a complex composed of FtsB, FtsL and FtsQ.</text>
</comment>
<evidence type="ECO:0000256" key="9">
    <source>
        <dbReference type="HAMAP-Rule" id="MF_00911"/>
    </source>
</evidence>
<dbReference type="Gene3D" id="3.40.50.11690">
    <property type="entry name" value="Cell division protein FtsQ/DivIB"/>
    <property type="match status" value="1"/>
</dbReference>
<feature type="transmembrane region" description="Helical" evidence="9">
    <location>
        <begin position="33"/>
        <end position="49"/>
    </location>
</feature>
<keyword evidence="3 9" id="KW-0997">Cell inner membrane</keyword>
<dbReference type="PANTHER" id="PTHR35851:SF1">
    <property type="entry name" value="CELL DIVISION PROTEIN FTSQ"/>
    <property type="match status" value="1"/>
</dbReference>
<comment type="similarity">
    <text evidence="9">Belongs to the FtsQ/DivIB family. FtsQ subfamily.</text>
</comment>
<evidence type="ECO:0000259" key="10">
    <source>
        <dbReference type="PROSITE" id="PS51779"/>
    </source>
</evidence>
<dbReference type="InterPro" id="IPR005548">
    <property type="entry name" value="Cell_div_FtsQ/DivIB_C"/>
</dbReference>
<comment type="subcellular location">
    <subcellularLocation>
        <location evidence="9">Cell inner membrane</location>
        <topology evidence="9">Single-pass type II membrane protein</topology>
    </subcellularLocation>
    <subcellularLocation>
        <location evidence="1">Membrane</location>
    </subcellularLocation>
    <text evidence="9">Localizes to the division septum.</text>
</comment>
<dbReference type="GO" id="GO:0032153">
    <property type="term" value="C:cell division site"/>
    <property type="evidence" value="ECO:0007669"/>
    <property type="project" value="UniProtKB-UniRule"/>
</dbReference>
<gene>
    <name evidence="9" type="primary">ftsQ</name>
    <name evidence="11" type="ORF">BN873_150164</name>
</gene>
<evidence type="ECO:0000313" key="11">
    <source>
        <dbReference type="EMBL" id="CDI01376.1"/>
    </source>
</evidence>
<dbReference type="STRING" id="1400863.BN873_150164"/>
<keyword evidence="5 9" id="KW-0812">Transmembrane</keyword>
<feature type="domain" description="POTRA" evidence="10">
    <location>
        <begin position="62"/>
        <end position="131"/>
    </location>
</feature>
<dbReference type="Pfam" id="PF03799">
    <property type="entry name" value="FtsQ_DivIB_C"/>
    <property type="match status" value="1"/>
</dbReference>
<dbReference type="PANTHER" id="PTHR35851">
    <property type="entry name" value="CELL DIVISION PROTEIN FTSQ"/>
    <property type="match status" value="1"/>
</dbReference>
<evidence type="ECO:0000256" key="7">
    <source>
        <dbReference type="ARBA" id="ARBA00023136"/>
    </source>
</evidence>
<keyword evidence="8 9" id="KW-0131">Cell cycle</keyword>
<dbReference type="InterPro" id="IPR026579">
    <property type="entry name" value="FtsQ"/>
</dbReference>
<reference evidence="11" key="1">
    <citation type="submission" date="2013-07" db="EMBL/GenBank/DDBJ databases">
        <authorList>
            <person name="McIlroy S."/>
        </authorList>
    </citation>
    <scope>NUCLEOTIDE SEQUENCE [LARGE SCALE GENOMIC DNA]</scope>
    <source>
        <strain evidence="11">Run_A_D11</strain>
    </source>
</reference>
<organism evidence="11 12">
    <name type="scientific">Candidatus Competibacter denitrificans Run_A_D11</name>
    <dbReference type="NCBI Taxonomy" id="1400863"/>
    <lineage>
        <taxon>Bacteria</taxon>
        <taxon>Pseudomonadati</taxon>
        <taxon>Pseudomonadota</taxon>
        <taxon>Gammaproteobacteria</taxon>
        <taxon>Candidatus Competibacteraceae</taxon>
        <taxon>Candidatus Competibacter</taxon>
    </lineage>
</organism>
<comment type="function">
    <text evidence="9">Essential cell division protein. May link together the upstream cell division proteins, which are predominantly cytoplasmic, with the downstream cell division proteins, which are predominantly periplasmic. May control correct divisome assembly.</text>
</comment>
<dbReference type="GO" id="GO:0043093">
    <property type="term" value="P:FtsZ-dependent cytokinesis"/>
    <property type="evidence" value="ECO:0007669"/>
    <property type="project" value="UniProtKB-UniRule"/>
</dbReference>
<evidence type="ECO:0000256" key="1">
    <source>
        <dbReference type="ARBA" id="ARBA00004370"/>
    </source>
</evidence>
<evidence type="ECO:0000313" key="12">
    <source>
        <dbReference type="Proteomes" id="UP000035760"/>
    </source>
</evidence>
<keyword evidence="4 9" id="KW-0132">Cell division</keyword>
<reference evidence="11" key="2">
    <citation type="submission" date="2014-03" db="EMBL/GenBank/DDBJ databases">
        <title>Candidatus Competibacter-lineage genomes retrieved from metagenomes reveal functional metabolic diversity.</title>
        <authorList>
            <person name="McIlroy S.J."/>
            <person name="Albertsen M."/>
            <person name="Andresen E.K."/>
            <person name="Saunders A.M."/>
            <person name="Kristiansen R."/>
            <person name="Stokholm-Bjerregaard M."/>
            <person name="Nielsen K.L."/>
            <person name="Nielsen P.H."/>
        </authorList>
    </citation>
    <scope>NUCLEOTIDE SEQUENCE</scope>
    <source>
        <strain evidence="11">Run_A_D11</strain>
    </source>
</reference>
<keyword evidence="12" id="KW-1185">Reference proteome</keyword>